<proteinExistence type="predicted"/>
<dbReference type="Proteomes" id="UP000023623">
    <property type="component" value="Unassembled WGS sequence"/>
</dbReference>
<sequence>MGWLRNSCEPRRRLLRSERQGACSPLSQYHTSSRLPRPSGPSRVSDALFQWNYEQSVFSNMSSAGEVSLDFDFPQNSLDVFTFARMIKSMARSKAMTATKIPESGGG</sequence>
<feature type="region of interest" description="Disordered" evidence="1">
    <location>
        <begin position="24"/>
        <end position="43"/>
    </location>
</feature>
<gene>
    <name evidence="2" type="ORF">H105_02841</name>
</gene>
<evidence type="ECO:0000256" key="1">
    <source>
        <dbReference type="SAM" id="MobiDB-lite"/>
    </source>
</evidence>
<organism evidence="2 3">
    <name type="scientific">Trichophyton soudanense CBS 452.61</name>
    <dbReference type="NCBI Taxonomy" id="1215331"/>
    <lineage>
        <taxon>Eukaryota</taxon>
        <taxon>Fungi</taxon>
        <taxon>Dikarya</taxon>
        <taxon>Ascomycota</taxon>
        <taxon>Pezizomycotina</taxon>
        <taxon>Eurotiomycetes</taxon>
        <taxon>Eurotiomycetidae</taxon>
        <taxon>Onygenales</taxon>
        <taxon>Arthrodermataceae</taxon>
        <taxon>Trichophyton</taxon>
    </lineage>
</organism>
<evidence type="ECO:0000313" key="3">
    <source>
        <dbReference type="Proteomes" id="UP000023623"/>
    </source>
</evidence>
<protein>
    <submittedName>
        <fullName evidence="2">Uncharacterized protein</fullName>
    </submittedName>
</protein>
<reference evidence="2 3" key="1">
    <citation type="submission" date="2014-02" db="EMBL/GenBank/DDBJ databases">
        <title>The Genome Sequence of Trichophyton rubrum (morphotype soudanense) CBS 452.61.</title>
        <authorList>
            <consortium name="The Broad Institute Genomics Platform"/>
            <person name="Cuomo C.A."/>
            <person name="White T.C."/>
            <person name="Graser Y."/>
            <person name="Martinez-Rossi N."/>
            <person name="Heitman J."/>
            <person name="Young S.K."/>
            <person name="Zeng Q."/>
            <person name="Gargeya S."/>
            <person name="Abouelleil A."/>
            <person name="Alvarado L."/>
            <person name="Chapman S.B."/>
            <person name="Gainer-Dewar J."/>
            <person name="Goldberg J."/>
            <person name="Griggs A."/>
            <person name="Gujja S."/>
            <person name="Hansen M."/>
            <person name="Howarth C."/>
            <person name="Imamovic A."/>
            <person name="Larimer J."/>
            <person name="Martinez D."/>
            <person name="Murphy C."/>
            <person name="Pearson M.D."/>
            <person name="Persinoti G."/>
            <person name="Poon T."/>
            <person name="Priest M."/>
            <person name="Roberts A.D."/>
            <person name="Saif S."/>
            <person name="Shea T.D."/>
            <person name="Sykes S.N."/>
            <person name="Wortman J."/>
            <person name="Nusbaum C."/>
            <person name="Birren B."/>
        </authorList>
    </citation>
    <scope>NUCLEOTIDE SEQUENCE [LARGE SCALE GENOMIC DNA]</scope>
    <source>
        <strain evidence="2 3">CBS 452.61</strain>
    </source>
</reference>
<dbReference type="HOGENOM" id="CLU_2211863_0_0_1"/>
<feature type="compositionally biased region" description="Low complexity" evidence="1">
    <location>
        <begin position="32"/>
        <end position="43"/>
    </location>
</feature>
<name>A0A022XY53_TRISD</name>
<dbReference type="EMBL" id="KK208806">
    <property type="protein sequence ID" value="EZF75647.1"/>
    <property type="molecule type" value="Genomic_DNA"/>
</dbReference>
<keyword evidence="3" id="KW-1185">Reference proteome</keyword>
<accession>A0A022XY53</accession>
<evidence type="ECO:0000313" key="2">
    <source>
        <dbReference type="EMBL" id="EZF75647.1"/>
    </source>
</evidence>
<dbReference type="AlphaFoldDB" id="A0A022XY53"/>